<proteinExistence type="predicted"/>
<dbReference type="EMBL" id="CAJVCH010540155">
    <property type="protein sequence ID" value="CAG7826550.1"/>
    <property type="molecule type" value="Genomic_DNA"/>
</dbReference>
<sequence>LLFNNQTKNITEFYLLNCTPHHFLEKSEIVISNTTVSGFTYWKNTRVIPCFFVAGTKCINLASIFLCRTKL</sequence>
<name>A0A8J2LR82_9HEXA</name>
<comment type="caution">
    <text evidence="1">The sequence shown here is derived from an EMBL/GenBank/DDBJ whole genome shotgun (WGS) entry which is preliminary data.</text>
</comment>
<keyword evidence="2" id="KW-1185">Reference proteome</keyword>
<dbReference type="Proteomes" id="UP000708208">
    <property type="component" value="Unassembled WGS sequence"/>
</dbReference>
<evidence type="ECO:0000313" key="2">
    <source>
        <dbReference type="Proteomes" id="UP000708208"/>
    </source>
</evidence>
<dbReference type="AlphaFoldDB" id="A0A8J2LR82"/>
<gene>
    <name evidence="1" type="ORF">AFUS01_LOCUS36598</name>
</gene>
<evidence type="ECO:0000313" key="1">
    <source>
        <dbReference type="EMBL" id="CAG7826550.1"/>
    </source>
</evidence>
<protein>
    <submittedName>
        <fullName evidence="1">Uncharacterized protein</fullName>
    </submittedName>
</protein>
<feature type="non-terminal residue" evidence="1">
    <location>
        <position position="1"/>
    </location>
</feature>
<organism evidence="1 2">
    <name type="scientific">Allacma fusca</name>
    <dbReference type="NCBI Taxonomy" id="39272"/>
    <lineage>
        <taxon>Eukaryota</taxon>
        <taxon>Metazoa</taxon>
        <taxon>Ecdysozoa</taxon>
        <taxon>Arthropoda</taxon>
        <taxon>Hexapoda</taxon>
        <taxon>Collembola</taxon>
        <taxon>Symphypleona</taxon>
        <taxon>Sminthuridae</taxon>
        <taxon>Allacma</taxon>
    </lineage>
</organism>
<reference evidence="1" key="1">
    <citation type="submission" date="2021-06" db="EMBL/GenBank/DDBJ databases">
        <authorList>
            <person name="Hodson N. C."/>
            <person name="Mongue J. A."/>
            <person name="Jaron S. K."/>
        </authorList>
    </citation>
    <scope>NUCLEOTIDE SEQUENCE</scope>
</reference>
<accession>A0A8J2LR82</accession>